<evidence type="ECO:0000313" key="1">
    <source>
        <dbReference type="EMBL" id="MBL0395035.1"/>
    </source>
</evidence>
<organism evidence="1 2">
    <name type="scientific">Ramlibacter monticola</name>
    <dbReference type="NCBI Taxonomy" id="1926872"/>
    <lineage>
        <taxon>Bacteria</taxon>
        <taxon>Pseudomonadati</taxon>
        <taxon>Pseudomonadota</taxon>
        <taxon>Betaproteobacteria</taxon>
        <taxon>Burkholderiales</taxon>
        <taxon>Comamonadaceae</taxon>
        <taxon>Ramlibacter</taxon>
    </lineage>
</organism>
<proteinExistence type="predicted"/>
<dbReference type="AlphaFoldDB" id="A0A936ZB14"/>
<dbReference type="SUPFAM" id="SSF53756">
    <property type="entry name" value="UDP-Glycosyltransferase/glycogen phosphorylase"/>
    <property type="match status" value="1"/>
</dbReference>
<evidence type="ECO:0008006" key="3">
    <source>
        <dbReference type="Google" id="ProtNLM"/>
    </source>
</evidence>
<sequence>MICVVSTWPSGHKLKEGMLQRVAHIDSLMASAPRNYLDISFRRFLRKEVRTEGLATVYCLNFFVHALLILRLLRAARTVYVHSAYNALRMMVFPTRARIIFDAHGVVPEECAQQGQAWYGRFLSVAEGAILRRCHALVCVTQSMLAHFQQKHGRRPGREELILPILPQVGDSGAAAQALQAGRHADAVIYAGGMQPWQNVDRMVAAAARRPELRYTFLTGELAPFEARLRAGGVRSFACESVAPERVKDYYLSHTYGFVLRDETLVNLVACPTKLVEYLYWGVLPVVITPRIGDFDAASLRAVTLEQFLRGELPDAAAAAEMRRHNQTAVLALIASAQRALRQVQELLLGAGQAQETGVSPSALR</sequence>
<dbReference type="RefSeq" id="WP_201677706.1">
    <property type="nucleotide sequence ID" value="NZ_JAEQNE010000011.1"/>
</dbReference>
<gene>
    <name evidence="1" type="ORF">JJ685_28135</name>
</gene>
<evidence type="ECO:0000313" key="2">
    <source>
        <dbReference type="Proteomes" id="UP000599109"/>
    </source>
</evidence>
<comment type="caution">
    <text evidence="1">The sequence shown here is derived from an EMBL/GenBank/DDBJ whole genome shotgun (WGS) entry which is preliminary data.</text>
</comment>
<reference evidence="1 2" key="1">
    <citation type="journal article" date="2017" name="Int. J. Syst. Evol. Microbiol.">
        <title>Ramlibacter monticola sp. nov., isolated from forest soil.</title>
        <authorList>
            <person name="Chaudhary D.K."/>
            <person name="Kim J."/>
        </authorList>
    </citation>
    <scope>NUCLEOTIDE SEQUENCE [LARGE SCALE GENOMIC DNA]</scope>
    <source>
        <strain evidence="1 2">KACC 19175</strain>
    </source>
</reference>
<dbReference type="Proteomes" id="UP000599109">
    <property type="component" value="Unassembled WGS sequence"/>
</dbReference>
<accession>A0A936ZB14</accession>
<dbReference type="EMBL" id="JAEQNE010000011">
    <property type="protein sequence ID" value="MBL0395035.1"/>
    <property type="molecule type" value="Genomic_DNA"/>
</dbReference>
<protein>
    <recommendedName>
        <fullName evidence="3">Glycosyltransferase</fullName>
    </recommendedName>
</protein>
<keyword evidence="2" id="KW-1185">Reference proteome</keyword>
<name>A0A936ZB14_9BURK</name>